<evidence type="ECO:0000313" key="2">
    <source>
        <dbReference type="EMBL" id="MPN35586.1"/>
    </source>
</evidence>
<proteinExistence type="predicted"/>
<reference evidence="2" key="1">
    <citation type="submission" date="2019-08" db="EMBL/GenBank/DDBJ databases">
        <authorList>
            <person name="Kucharzyk K."/>
            <person name="Murdoch R.W."/>
            <person name="Higgins S."/>
            <person name="Loffler F."/>
        </authorList>
    </citation>
    <scope>NUCLEOTIDE SEQUENCE</scope>
</reference>
<dbReference type="AlphaFoldDB" id="A0A645HAP2"/>
<evidence type="ECO:0000256" key="1">
    <source>
        <dbReference type="SAM" id="MobiDB-lite"/>
    </source>
</evidence>
<organism evidence="2">
    <name type="scientific">bioreactor metagenome</name>
    <dbReference type="NCBI Taxonomy" id="1076179"/>
    <lineage>
        <taxon>unclassified sequences</taxon>
        <taxon>metagenomes</taxon>
        <taxon>ecological metagenomes</taxon>
    </lineage>
</organism>
<sequence length="74" mass="7873">MAGPQNAGNFMSEIESGGRDPEPDSNAFQGDDLDSAPTSPAGVGRPDHPHDHRQRNNAQHVVNHGSGENRGAFR</sequence>
<accession>A0A645HAP2</accession>
<name>A0A645HAP2_9ZZZZ</name>
<feature type="region of interest" description="Disordered" evidence="1">
    <location>
        <begin position="1"/>
        <end position="74"/>
    </location>
</feature>
<dbReference type="EMBL" id="VSSQ01089264">
    <property type="protein sequence ID" value="MPN35586.1"/>
    <property type="molecule type" value="Genomic_DNA"/>
</dbReference>
<protein>
    <submittedName>
        <fullName evidence="2">Uncharacterized protein</fullName>
    </submittedName>
</protein>
<comment type="caution">
    <text evidence="2">The sequence shown here is derived from an EMBL/GenBank/DDBJ whole genome shotgun (WGS) entry which is preliminary data.</text>
</comment>
<gene>
    <name evidence="2" type="ORF">SDC9_183084</name>
</gene>